<evidence type="ECO:0000256" key="1">
    <source>
        <dbReference type="SAM" id="MobiDB-lite"/>
    </source>
</evidence>
<dbReference type="Proteomes" id="UP000645517">
    <property type="component" value="Unassembled WGS sequence"/>
</dbReference>
<feature type="region of interest" description="Disordered" evidence="1">
    <location>
        <begin position="1"/>
        <end position="28"/>
    </location>
</feature>
<accession>A0ABQ2IVK5</accession>
<comment type="caution">
    <text evidence="2">The sequence shown here is derived from an EMBL/GenBank/DDBJ whole genome shotgun (WGS) entry which is preliminary data.</text>
</comment>
<dbReference type="EMBL" id="BMOR01000002">
    <property type="protein sequence ID" value="GGN32382.1"/>
    <property type="molecule type" value="Genomic_DNA"/>
</dbReference>
<proteinExistence type="predicted"/>
<evidence type="ECO:0000313" key="2">
    <source>
        <dbReference type="EMBL" id="GGN32382.1"/>
    </source>
</evidence>
<sequence length="131" mass="14277">MHELDTTNYAGDPESVPGSARAPEPDRPTIWRTLRQRPAQPESVAPAVAAQVTRDRLQALLEQHEPHQPLALAAYLNGTPTLTALDQLTPGEVQAMLDRLLGSPTYTLAAWIKHLQNQAVSAELTGAGWLR</sequence>
<name>A0ABQ2IVK5_9DEIO</name>
<evidence type="ECO:0000313" key="3">
    <source>
        <dbReference type="Proteomes" id="UP000645517"/>
    </source>
</evidence>
<organism evidence="2 3">
    <name type="scientific">Deinococcus daejeonensis</name>
    <dbReference type="NCBI Taxonomy" id="1007098"/>
    <lineage>
        <taxon>Bacteria</taxon>
        <taxon>Thermotogati</taxon>
        <taxon>Deinococcota</taxon>
        <taxon>Deinococci</taxon>
        <taxon>Deinococcales</taxon>
        <taxon>Deinococcaceae</taxon>
        <taxon>Deinococcus</taxon>
    </lineage>
</organism>
<protein>
    <submittedName>
        <fullName evidence="2">Uncharacterized protein</fullName>
    </submittedName>
</protein>
<keyword evidence="3" id="KW-1185">Reference proteome</keyword>
<reference evidence="3" key="1">
    <citation type="journal article" date="2019" name="Int. J. Syst. Evol. Microbiol.">
        <title>The Global Catalogue of Microorganisms (GCM) 10K type strain sequencing project: providing services to taxonomists for standard genome sequencing and annotation.</title>
        <authorList>
            <consortium name="The Broad Institute Genomics Platform"/>
            <consortium name="The Broad Institute Genome Sequencing Center for Infectious Disease"/>
            <person name="Wu L."/>
            <person name="Ma J."/>
        </authorList>
    </citation>
    <scope>NUCLEOTIDE SEQUENCE [LARGE SCALE GENOMIC DNA]</scope>
    <source>
        <strain evidence="3">JCM 16918</strain>
    </source>
</reference>
<gene>
    <name evidence="2" type="ORF">GCM10010842_09010</name>
</gene>